<dbReference type="InterPro" id="IPR051866">
    <property type="entry name" value="Intracell_Sig-Traffick_Protein"/>
</dbReference>
<dbReference type="SUPFAM" id="SSF56112">
    <property type="entry name" value="Protein kinase-like (PK-like)"/>
    <property type="match status" value="1"/>
</dbReference>
<reference evidence="1" key="1">
    <citation type="thesis" date="2020" institute="ProQuest LLC" country="789 East Eisenhower Parkway, Ann Arbor, MI, USA">
        <title>Comparative Genomics and Chromosome Evolution.</title>
        <authorList>
            <person name="Mudd A.B."/>
        </authorList>
    </citation>
    <scope>NUCLEOTIDE SEQUENCE</scope>
    <source>
        <strain evidence="1">HN-11 Male</strain>
        <tissue evidence="1">Kidney and liver</tissue>
    </source>
</reference>
<keyword evidence="2" id="KW-1185">Reference proteome</keyword>
<dbReference type="AlphaFoldDB" id="A0A8J6BDT7"/>
<gene>
    <name evidence="1" type="ORF">GDO78_015926</name>
</gene>
<dbReference type="PANTHER" id="PTHR15508">
    <property type="entry name" value="RIBOSOMAL PROTEIN S6 KINASE"/>
    <property type="match status" value="1"/>
</dbReference>
<dbReference type="InterPro" id="IPR011009">
    <property type="entry name" value="Kinase-like_dom_sf"/>
</dbReference>
<sequence length="74" mass="8109">EVGGIAEETEACDWWSLGALLFELLTRKALADCHPAGISTHTSINMPEYVSKEARSLVQQVMTVYISDIDVAAR</sequence>
<dbReference type="OrthoDB" id="1278353at2759"/>
<protein>
    <recommendedName>
        <fullName evidence="3">Protein kinase domain-containing protein</fullName>
    </recommendedName>
</protein>
<organism evidence="1 2">
    <name type="scientific">Eleutherodactylus coqui</name>
    <name type="common">Puerto Rican coqui</name>
    <dbReference type="NCBI Taxonomy" id="57060"/>
    <lineage>
        <taxon>Eukaryota</taxon>
        <taxon>Metazoa</taxon>
        <taxon>Chordata</taxon>
        <taxon>Craniata</taxon>
        <taxon>Vertebrata</taxon>
        <taxon>Euteleostomi</taxon>
        <taxon>Amphibia</taxon>
        <taxon>Batrachia</taxon>
        <taxon>Anura</taxon>
        <taxon>Neobatrachia</taxon>
        <taxon>Hyloidea</taxon>
        <taxon>Eleutherodactylidae</taxon>
        <taxon>Eleutherodactylinae</taxon>
        <taxon>Eleutherodactylus</taxon>
        <taxon>Eleutherodactylus</taxon>
    </lineage>
</organism>
<evidence type="ECO:0000313" key="2">
    <source>
        <dbReference type="Proteomes" id="UP000770717"/>
    </source>
</evidence>
<dbReference type="Proteomes" id="UP000770717">
    <property type="component" value="Unassembled WGS sequence"/>
</dbReference>
<dbReference type="EMBL" id="WNTK01017289">
    <property type="protein sequence ID" value="KAG9461720.1"/>
    <property type="molecule type" value="Genomic_DNA"/>
</dbReference>
<name>A0A8J6BDT7_ELECQ</name>
<dbReference type="GO" id="GO:0005769">
    <property type="term" value="C:early endosome"/>
    <property type="evidence" value="ECO:0007669"/>
    <property type="project" value="TreeGrafter"/>
</dbReference>
<dbReference type="PANTHER" id="PTHR15508:SF2">
    <property type="entry name" value="RIBOSOMAL PROTEIN S6 KINASE DELTA-1"/>
    <property type="match status" value="1"/>
</dbReference>
<comment type="caution">
    <text evidence="1">The sequence shown here is derived from an EMBL/GenBank/DDBJ whole genome shotgun (WGS) entry which is preliminary data.</text>
</comment>
<dbReference type="Gene3D" id="1.10.510.10">
    <property type="entry name" value="Transferase(Phosphotransferase) domain 1"/>
    <property type="match status" value="1"/>
</dbReference>
<evidence type="ECO:0000313" key="1">
    <source>
        <dbReference type="EMBL" id="KAG9461720.1"/>
    </source>
</evidence>
<feature type="non-terminal residue" evidence="1">
    <location>
        <position position="74"/>
    </location>
</feature>
<evidence type="ECO:0008006" key="3">
    <source>
        <dbReference type="Google" id="ProtNLM"/>
    </source>
</evidence>
<accession>A0A8J6BDT7</accession>
<proteinExistence type="predicted"/>